<gene>
    <name evidence="1" type="ORF">NCTC12151_02371</name>
</gene>
<evidence type="ECO:0000313" key="2">
    <source>
        <dbReference type="Proteomes" id="UP000249005"/>
    </source>
</evidence>
<proteinExistence type="predicted"/>
<dbReference type="Proteomes" id="UP000249005">
    <property type="component" value="Chromosome 1"/>
</dbReference>
<organism evidence="1 2">
    <name type="scientific">Leminorella richardii</name>
    <dbReference type="NCBI Taxonomy" id="158841"/>
    <lineage>
        <taxon>Bacteria</taxon>
        <taxon>Pseudomonadati</taxon>
        <taxon>Pseudomonadota</taxon>
        <taxon>Gammaproteobacteria</taxon>
        <taxon>Enterobacterales</taxon>
        <taxon>Budviciaceae</taxon>
        <taxon>Leminorella</taxon>
    </lineage>
</organism>
<evidence type="ECO:0008006" key="3">
    <source>
        <dbReference type="Google" id="ProtNLM"/>
    </source>
</evidence>
<dbReference type="RefSeq" id="WP_111740827.1">
    <property type="nucleotide sequence ID" value="NZ_LR698987.1"/>
</dbReference>
<keyword evidence="2" id="KW-1185">Reference proteome</keyword>
<sequence>MFSKYTTKQPASGNLNQCGGYALAALAHVHGTCTADLPDGSAVYDKIIAHQADIGLGKELDLFAPANTKGARSLPSSLIKAAKELSFAKYKLTVTKEYGEKQPELIAFEKVRLDEEVEITEGSVKAFNQLLKKDGYYLVLVNDGNHWIAMGKKGDNTYFYDPADGQSGVYDASKSSINFSGVIIRLN</sequence>
<reference evidence="1 2" key="1">
    <citation type="submission" date="2018-06" db="EMBL/GenBank/DDBJ databases">
        <authorList>
            <consortium name="Pathogen Informatics"/>
            <person name="Doyle S."/>
        </authorList>
    </citation>
    <scope>NUCLEOTIDE SEQUENCE [LARGE SCALE GENOMIC DNA]</scope>
    <source>
        <strain evidence="1 2">NCTC12151</strain>
    </source>
</reference>
<evidence type="ECO:0000313" key="1">
    <source>
        <dbReference type="EMBL" id="SQI41832.1"/>
    </source>
</evidence>
<protein>
    <recommendedName>
        <fullName evidence="3">Peptidase C39-like domain-containing protein</fullName>
    </recommendedName>
</protein>
<name>A0A2X4V4X7_9GAMM</name>
<dbReference type="KEGG" id="lri:NCTC12151_02371"/>
<dbReference type="OrthoDB" id="6505114at2"/>
<dbReference type="EMBL" id="LS483470">
    <property type="protein sequence ID" value="SQI41832.1"/>
    <property type="molecule type" value="Genomic_DNA"/>
</dbReference>
<dbReference type="AlphaFoldDB" id="A0A2X4V4X7"/>
<accession>A0A2X4V4X7</accession>